<keyword evidence="13" id="KW-1185">Reference proteome</keyword>
<comment type="caution">
    <text evidence="12">The sequence shown here is derived from an EMBL/GenBank/DDBJ whole genome shotgun (WGS) entry which is preliminary data.</text>
</comment>
<keyword evidence="9" id="KW-1133">Transmembrane helix</keyword>
<dbReference type="GO" id="GO:0046872">
    <property type="term" value="F:metal ion binding"/>
    <property type="evidence" value="ECO:0007669"/>
    <property type="project" value="UniProtKB-KW"/>
</dbReference>
<dbReference type="PANTHER" id="PTHR10656">
    <property type="entry name" value="CELL FATE DETERMINING PROTEIN MAB21-RELATED"/>
    <property type="match status" value="1"/>
</dbReference>
<feature type="transmembrane region" description="Helical" evidence="9">
    <location>
        <begin position="582"/>
        <end position="602"/>
    </location>
</feature>
<keyword evidence="3" id="KW-0808">Transferase</keyword>
<evidence type="ECO:0000256" key="4">
    <source>
        <dbReference type="ARBA" id="ARBA00022695"/>
    </source>
</evidence>
<evidence type="ECO:0000256" key="2">
    <source>
        <dbReference type="ARBA" id="ARBA00008307"/>
    </source>
</evidence>
<proteinExistence type="inferred from homology"/>
<dbReference type="Pfam" id="PF03281">
    <property type="entry name" value="Mab-21"/>
    <property type="match status" value="1"/>
</dbReference>
<feature type="domain" description="Mab-21-like HhH/H2TH-like" evidence="11">
    <location>
        <begin position="255"/>
        <end position="335"/>
    </location>
</feature>
<evidence type="ECO:0000259" key="10">
    <source>
        <dbReference type="Pfam" id="PF03281"/>
    </source>
</evidence>
<dbReference type="InterPro" id="IPR046903">
    <property type="entry name" value="Mab-21-like_nuc_Trfase"/>
</dbReference>
<organism evidence="12 13">
    <name type="scientific">Pinctada imbricata</name>
    <name type="common">Atlantic pearl-oyster</name>
    <name type="synonym">Pinctada martensii</name>
    <dbReference type="NCBI Taxonomy" id="66713"/>
    <lineage>
        <taxon>Eukaryota</taxon>
        <taxon>Metazoa</taxon>
        <taxon>Spiralia</taxon>
        <taxon>Lophotrochozoa</taxon>
        <taxon>Mollusca</taxon>
        <taxon>Bivalvia</taxon>
        <taxon>Autobranchia</taxon>
        <taxon>Pteriomorphia</taxon>
        <taxon>Pterioida</taxon>
        <taxon>Pterioidea</taxon>
        <taxon>Pteriidae</taxon>
        <taxon>Pinctada</taxon>
    </lineage>
</organism>
<dbReference type="InterPro" id="IPR024810">
    <property type="entry name" value="MAB21L/cGLR"/>
</dbReference>
<feature type="domain" description="Mab-21-like nucleotidyltransferase" evidence="10">
    <location>
        <begin position="167"/>
        <end position="244"/>
    </location>
</feature>
<evidence type="ECO:0000256" key="3">
    <source>
        <dbReference type="ARBA" id="ARBA00022679"/>
    </source>
</evidence>
<evidence type="ECO:0000256" key="7">
    <source>
        <dbReference type="ARBA" id="ARBA00022840"/>
    </source>
</evidence>
<protein>
    <recommendedName>
        <fullName evidence="14">Cyclic GMP-AMP synthase</fullName>
    </recommendedName>
</protein>
<comment type="cofactor">
    <cofactor evidence="1">
        <name>Mg(2+)</name>
        <dbReference type="ChEBI" id="CHEBI:18420"/>
    </cofactor>
</comment>
<keyword evidence="8" id="KW-0460">Magnesium</keyword>
<evidence type="ECO:0000256" key="1">
    <source>
        <dbReference type="ARBA" id="ARBA00001946"/>
    </source>
</evidence>
<dbReference type="InterPro" id="IPR046906">
    <property type="entry name" value="Mab-21_HhH/H2TH-like"/>
</dbReference>
<evidence type="ECO:0008006" key="14">
    <source>
        <dbReference type="Google" id="ProtNLM"/>
    </source>
</evidence>
<dbReference type="Gene3D" id="1.10.1410.40">
    <property type="match status" value="1"/>
</dbReference>
<dbReference type="PANTHER" id="PTHR10656:SF42">
    <property type="entry name" value="CYCLIC GMP-AMP SYNTHASE-LIKE PROTEIN-RELATED"/>
    <property type="match status" value="1"/>
</dbReference>
<dbReference type="SMART" id="SM01265">
    <property type="entry name" value="Mab-21"/>
    <property type="match status" value="1"/>
</dbReference>
<accession>A0AA89BWP9</accession>
<sequence>MAASSWYDDEYLISKGIYRIVSDVVGPECIVKLQRQKVEIYDTLVTCSSNSCDDLFITSGSRAEGFEFESSDIDIMYVDKNAIVMSDPTILTVSYRNIPSLLIMETDNTAPGFAFVKCLKYDNTNIELKHSLELRGRDIYVSSKQIRETFLSKSTSSCHGPCQTSTEYGIEGDVAYTLNCPTWPKQAIPFITRSLDRSWPSYDVLTDICKNGCLLVPINSKQQQCSDMIDLEWRISFSLAEKKLVLSMNHCQFLCYGLFKVFLNEVIKTKLSDKDLLCSYFMKTAVFWEISDNSSEWTPFNFLHKFWNVFRRLIKWVCIGYCPNFFIPENNMFYGKICGQTQTALLGILRELYSEGYYSLLRCSSLYQNLSRIIYQPQIAYLLSCNEKEYVPISMIERGRSHVICVVDIPCYDVTTVRALKTLQNVLMLKPETMEMLYAVHIKVNLVLQQYAENLLLTTYSGWPTYPRNKKRYEDMIKAFRIISRTKTFFCMNYLILIQHMYMAGNYQRTIEMIHYVKHKLQSQLYMYRWNLDTDIIMTLLQQGMSHDTLIKSYIVSYVKKTDLNIIEELRLECWAVHETTGAGLLIIPPLVFLNFLMILSYTRLGENHRRMDVLDELQTLVCCVDGIHIKTVDKGISWEILGICQQICGDRHSALQSYIHALNDEHNNFKIATLERINSLHYH</sequence>
<dbReference type="Pfam" id="PF20266">
    <property type="entry name" value="Mab-21_C"/>
    <property type="match status" value="1"/>
</dbReference>
<keyword evidence="7" id="KW-0067">ATP-binding</keyword>
<evidence type="ECO:0000256" key="8">
    <source>
        <dbReference type="ARBA" id="ARBA00022842"/>
    </source>
</evidence>
<dbReference type="Proteomes" id="UP001186944">
    <property type="component" value="Unassembled WGS sequence"/>
</dbReference>
<evidence type="ECO:0000313" key="13">
    <source>
        <dbReference type="Proteomes" id="UP001186944"/>
    </source>
</evidence>
<gene>
    <name evidence="12" type="ORF">FSP39_002713</name>
</gene>
<name>A0AA89BWP9_PINIB</name>
<keyword evidence="9" id="KW-0812">Transmembrane</keyword>
<dbReference type="AlphaFoldDB" id="A0AA89BWP9"/>
<dbReference type="EMBL" id="VSWD01000012">
    <property type="protein sequence ID" value="KAK3085395.1"/>
    <property type="molecule type" value="Genomic_DNA"/>
</dbReference>
<dbReference type="GO" id="GO:0016779">
    <property type="term" value="F:nucleotidyltransferase activity"/>
    <property type="evidence" value="ECO:0007669"/>
    <property type="project" value="UniProtKB-KW"/>
</dbReference>
<reference evidence="12" key="1">
    <citation type="submission" date="2019-08" db="EMBL/GenBank/DDBJ databases">
        <title>The improved chromosome-level genome for the pearl oyster Pinctada fucata martensii using PacBio sequencing and Hi-C.</title>
        <authorList>
            <person name="Zheng Z."/>
        </authorList>
    </citation>
    <scope>NUCLEOTIDE SEQUENCE</scope>
    <source>
        <strain evidence="12">ZZ-2019</strain>
        <tissue evidence="12">Adductor muscle</tissue>
    </source>
</reference>
<comment type="similarity">
    <text evidence="2">Belongs to the mab-21 family.</text>
</comment>
<keyword evidence="9" id="KW-0472">Membrane</keyword>
<evidence type="ECO:0000313" key="12">
    <source>
        <dbReference type="EMBL" id="KAK3085395.1"/>
    </source>
</evidence>
<keyword evidence="6" id="KW-0547">Nucleotide-binding</keyword>
<dbReference type="GO" id="GO:0005524">
    <property type="term" value="F:ATP binding"/>
    <property type="evidence" value="ECO:0007669"/>
    <property type="project" value="UniProtKB-KW"/>
</dbReference>
<keyword evidence="4" id="KW-0548">Nucleotidyltransferase</keyword>
<evidence type="ECO:0000256" key="6">
    <source>
        <dbReference type="ARBA" id="ARBA00022741"/>
    </source>
</evidence>
<evidence type="ECO:0000259" key="11">
    <source>
        <dbReference type="Pfam" id="PF20266"/>
    </source>
</evidence>
<keyword evidence="5" id="KW-0479">Metal-binding</keyword>
<evidence type="ECO:0000256" key="9">
    <source>
        <dbReference type="SAM" id="Phobius"/>
    </source>
</evidence>
<evidence type="ECO:0000256" key="5">
    <source>
        <dbReference type="ARBA" id="ARBA00022723"/>
    </source>
</evidence>